<organism evidence="1 2">
    <name type="scientific">Dryococelus australis</name>
    <dbReference type="NCBI Taxonomy" id="614101"/>
    <lineage>
        <taxon>Eukaryota</taxon>
        <taxon>Metazoa</taxon>
        <taxon>Ecdysozoa</taxon>
        <taxon>Arthropoda</taxon>
        <taxon>Hexapoda</taxon>
        <taxon>Insecta</taxon>
        <taxon>Pterygota</taxon>
        <taxon>Neoptera</taxon>
        <taxon>Polyneoptera</taxon>
        <taxon>Phasmatodea</taxon>
        <taxon>Verophasmatodea</taxon>
        <taxon>Anareolatae</taxon>
        <taxon>Phasmatidae</taxon>
        <taxon>Eurycanthinae</taxon>
        <taxon>Dryococelus</taxon>
    </lineage>
</organism>
<dbReference type="Proteomes" id="UP001159363">
    <property type="component" value="Chromosome 5"/>
</dbReference>
<evidence type="ECO:0000313" key="2">
    <source>
        <dbReference type="Proteomes" id="UP001159363"/>
    </source>
</evidence>
<proteinExistence type="predicted"/>
<gene>
    <name evidence="1" type="ORF">PR048_018298</name>
</gene>
<keyword evidence="2" id="KW-1185">Reference proteome</keyword>
<protein>
    <submittedName>
        <fullName evidence="1">Uncharacterized protein</fullName>
    </submittedName>
</protein>
<comment type="caution">
    <text evidence="1">The sequence shown here is derived from an EMBL/GenBank/DDBJ whole genome shotgun (WGS) entry which is preliminary data.</text>
</comment>
<dbReference type="EMBL" id="JARBHB010000006">
    <property type="protein sequence ID" value="KAJ8881812.1"/>
    <property type="molecule type" value="Genomic_DNA"/>
</dbReference>
<evidence type="ECO:0000313" key="1">
    <source>
        <dbReference type="EMBL" id="KAJ8881812.1"/>
    </source>
</evidence>
<name>A0ABQ9HC26_9NEOP</name>
<accession>A0ABQ9HC26</accession>
<sequence>MLARTEGESSVLWKELVMVKGVGRSVTMPGQLELEVDDIVYEILRNYSPAPEGIGISESMNILGKETYFSEQVPQVAEVIVSDSPEDNLLPEVVTPSLKTVKGRKKKLSGTVKSVETVLAGLRAIQNEEKFTTIFYCDKFDKLDLEPLTLPNIARPPKRFCGPGKQNEWNSCEQYSWQEYYKVIETATVGLQ</sequence>
<reference evidence="1 2" key="1">
    <citation type="submission" date="2023-02" db="EMBL/GenBank/DDBJ databases">
        <title>LHISI_Scaffold_Assembly.</title>
        <authorList>
            <person name="Stuart O.P."/>
            <person name="Cleave R."/>
            <person name="Magrath M.J.L."/>
            <person name="Mikheyev A.S."/>
        </authorList>
    </citation>
    <scope>NUCLEOTIDE SEQUENCE [LARGE SCALE GENOMIC DNA]</scope>
    <source>
        <strain evidence="1">Daus_M_001</strain>
        <tissue evidence="1">Leg muscle</tissue>
    </source>
</reference>